<evidence type="ECO:0000313" key="2">
    <source>
        <dbReference type="EMBL" id="HGT47447.1"/>
    </source>
</evidence>
<evidence type="ECO:0000256" key="1">
    <source>
        <dbReference type="SAM" id="MobiDB-lite"/>
    </source>
</evidence>
<evidence type="ECO:0008006" key="3">
    <source>
        <dbReference type="Google" id="ProtNLM"/>
    </source>
</evidence>
<gene>
    <name evidence="2" type="ORF">ENS56_05400</name>
</gene>
<organism evidence="2">
    <name type="scientific">Ignavibacterium album</name>
    <dbReference type="NCBI Taxonomy" id="591197"/>
    <lineage>
        <taxon>Bacteria</taxon>
        <taxon>Pseudomonadati</taxon>
        <taxon>Ignavibacteriota</taxon>
        <taxon>Ignavibacteria</taxon>
        <taxon>Ignavibacteriales</taxon>
        <taxon>Ignavibacteriaceae</taxon>
        <taxon>Ignavibacterium</taxon>
    </lineage>
</organism>
<protein>
    <recommendedName>
        <fullName evidence="3">ATP-binding protein</fullName>
    </recommendedName>
</protein>
<feature type="compositionally biased region" description="Basic and acidic residues" evidence="1">
    <location>
        <begin position="486"/>
        <end position="510"/>
    </location>
</feature>
<comment type="caution">
    <text evidence="2">The sequence shown here is derived from an EMBL/GenBank/DDBJ whole genome shotgun (WGS) entry which is preliminary data.</text>
</comment>
<dbReference type="AlphaFoldDB" id="A0A832DHE0"/>
<dbReference type="Gene3D" id="3.30.565.10">
    <property type="entry name" value="Histidine kinase-like ATPase, C-terminal domain"/>
    <property type="match status" value="1"/>
</dbReference>
<sequence>MSSHLSQPQTKEIFFDSDGQLFKHIGRNQIDSETIALIEIVKNSYDADATEVLITFDKVNKHNGEIIVTDNGHGMTHNQFEEFWMCPGTAHKEKEHTSPFYGRTMLGRKGMGRFGTDKIGAKVVVKSKTKVELIAFAATIDADEFEKPNAKFQNTPILINFLPRQEIKFVEKDYEFGTQIRMKKLRRTWSSKMIGEVREELCRMITPDERSSNFNIIFDVKDDVSLSGKLENSIKDGFSHELIIEVDENDNYVIKINNRKIKDGNVLEDCLDIITALNNEFESNHEIQESFKSFGPISGRILYFDKGGLKSHASSKHGKRADHTGVKLYRSGFIVKPYGEKNNDWLRLKAKRNTKGWRYYINADKIMGYINIDPQKNPKLEDTTNRQGLIDNEEKNTFEYFFSEIVIEELNKVLEKEATTQKEANLKKRHQRITRQAAEILSNLKSEEIKKVVNENNRRKKIEIEKLVLDSKISNNGKKGLRKTHEHNEENLAKNPTGEKRGKYQKHQRELEKTDRLVVRSMDAWIDGTRWRIRPIDEPNSESEAWVNSDEQEIIYNVGHPMFKAAEQSDKTIGKEIETGSGIAVQMHIHKSIAVAWGLFHEEKLKGSFFERYNEYVQQAAKKIKEESGHFIEETPEEELEEIIEEN</sequence>
<dbReference type="InterPro" id="IPR036890">
    <property type="entry name" value="HATPase_C_sf"/>
</dbReference>
<dbReference type="EMBL" id="DSVI01000006">
    <property type="protein sequence ID" value="HGT47447.1"/>
    <property type="molecule type" value="Genomic_DNA"/>
</dbReference>
<feature type="region of interest" description="Disordered" evidence="1">
    <location>
        <begin position="475"/>
        <end position="510"/>
    </location>
</feature>
<reference evidence="2" key="1">
    <citation type="journal article" date="2020" name="mSystems">
        <title>Genome- and Community-Level Interaction Insights into Carbon Utilization and Element Cycling Functions of Hydrothermarchaeota in Hydrothermal Sediment.</title>
        <authorList>
            <person name="Zhou Z."/>
            <person name="Liu Y."/>
            <person name="Xu W."/>
            <person name="Pan J."/>
            <person name="Luo Z.H."/>
            <person name="Li M."/>
        </authorList>
    </citation>
    <scope>NUCLEOTIDE SEQUENCE [LARGE SCALE GENOMIC DNA]</scope>
    <source>
        <strain evidence="2">SpSt-500</strain>
    </source>
</reference>
<proteinExistence type="predicted"/>
<accession>A0A832DHE0</accession>
<dbReference type="SUPFAM" id="SSF55874">
    <property type="entry name" value="ATPase domain of HSP90 chaperone/DNA topoisomerase II/histidine kinase"/>
    <property type="match status" value="1"/>
</dbReference>
<name>A0A832DHE0_9BACT</name>
<dbReference type="Pfam" id="PF13589">
    <property type="entry name" value="HATPase_c_3"/>
    <property type="match status" value="1"/>
</dbReference>